<evidence type="ECO:0000313" key="3">
    <source>
        <dbReference type="EMBL" id="MBC5713270.1"/>
    </source>
</evidence>
<name>A0A923LLW2_9FIRM</name>
<protein>
    <submittedName>
        <fullName evidence="3">MinD/ParA family protein</fullName>
    </submittedName>
</protein>
<dbReference type="InterPro" id="IPR050625">
    <property type="entry name" value="ParA/MinD_ATPase"/>
</dbReference>
<dbReference type="GO" id="GO:0005829">
    <property type="term" value="C:cytosol"/>
    <property type="evidence" value="ECO:0007669"/>
    <property type="project" value="TreeGrafter"/>
</dbReference>
<dbReference type="PIRSF" id="PIRSF003092">
    <property type="entry name" value="MinD"/>
    <property type="match status" value="1"/>
</dbReference>
<dbReference type="PANTHER" id="PTHR43384">
    <property type="entry name" value="SEPTUM SITE-DETERMINING PROTEIN MIND HOMOLOG, CHLOROPLASTIC-RELATED"/>
    <property type="match status" value="1"/>
</dbReference>
<dbReference type="InterPro" id="IPR027417">
    <property type="entry name" value="P-loop_NTPase"/>
</dbReference>
<dbReference type="GO" id="GO:0009898">
    <property type="term" value="C:cytoplasmic side of plasma membrane"/>
    <property type="evidence" value="ECO:0007669"/>
    <property type="project" value="TreeGrafter"/>
</dbReference>
<dbReference type="Pfam" id="PF10609">
    <property type="entry name" value="ParA"/>
    <property type="match status" value="1"/>
</dbReference>
<dbReference type="InterPro" id="IPR033875">
    <property type="entry name" value="FlhG"/>
</dbReference>
<dbReference type="InterPro" id="IPR033756">
    <property type="entry name" value="YlxH/NBP35"/>
</dbReference>
<dbReference type="GO" id="GO:0016887">
    <property type="term" value="F:ATP hydrolysis activity"/>
    <property type="evidence" value="ECO:0007669"/>
    <property type="project" value="TreeGrafter"/>
</dbReference>
<sequence length="294" mass="32229">MDQAEQLRNVIKQKSREVPPHTARVVTITSGKGGVGKSNIAVNMAVELRKMGNRVIIFDADFGLANVEVMFGAVPQYNLSDLIYRGKSIREIITTGPMDIGFISGGSGIAGLNNLSKDQIIYFVHCLAELNDLADVIIIDTGAGISDSVLEFVIASPEIILVTTPEPSSLTDSYSLLKALYRNPAFSKEKAKISIVANKVTNVEEGEVVYSKLNSVVSQFLSGRIDFLGMIPQDQELENAVRGQKLVTVETPKAISSRAFEILADNYINNEHEMITIHKGITQLFINFILRRTN</sequence>
<dbReference type="RefSeq" id="WP_186866246.1">
    <property type="nucleotide sequence ID" value="NZ_JACOPH010000002.1"/>
</dbReference>
<dbReference type="PANTHER" id="PTHR43384:SF4">
    <property type="entry name" value="CELLULOSE BIOSYNTHESIS PROTEIN BCSQ-RELATED"/>
    <property type="match status" value="1"/>
</dbReference>
<organism evidence="3 4">
    <name type="scientific">Roseburia zhanii</name>
    <dbReference type="NCBI Taxonomy" id="2763064"/>
    <lineage>
        <taxon>Bacteria</taxon>
        <taxon>Bacillati</taxon>
        <taxon>Bacillota</taxon>
        <taxon>Clostridia</taxon>
        <taxon>Lachnospirales</taxon>
        <taxon>Lachnospiraceae</taxon>
        <taxon>Roseburia</taxon>
    </lineage>
</organism>
<dbReference type="InterPro" id="IPR025501">
    <property type="entry name" value="MinD_FleN"/>
</dbReference>
<evidence type="ECO:0000313" key="4">
    <source>
        <dbReference type="Proteomes" id="UP000606720"/>
    </source>
</evidence>
<dbReference type="GO" id="GO:0051782">
    <property type="term" value="P:negative regulation of cell division"/>
    <property type="evidence" value="ECO:0007669"/>
    <property type="project" value="TreeGrafter"/>
</dbReference>
<gene>
    <name evidence="3" type="ORF">H8S17_03435</name>
</gene>
<evidence type="ECO:0000256" key="1">
    <source>
        <dbReference type="ARBA" id="ARBA00022741"/>
    </source>
</evidence>
<proteinExistence type="predicted"/>
<dbReference type="AlphaFoldDB" id="A0A923LLW2"/>
<dbReference type="Gene3D" id="3.40.50.300">
    <property type="entry name" value="P-loop containing nucleotide triphosphate hydrolases"/>
    <property type="match status" value="1"/>
</dbReference>
<dbReference type="SUPFAM" id="SSF52540">
    <property type="entry name" value="P-loop containing nucleoside triphosphate hydrolases"/>
    <property type="match status" value="1"/>
</dbReference>
<dbReference type="CDD" id="cd02038">
    <property type="entry name" value="FlhG-like"/>
    <property type="match status" value="1"/>
</dbReference>
<dbReference type="GO" id="GO:0005524">
    <property type="term" value="F:ATP binding"/>
    <property type="evidence" value="ECO:0007669"/>
    <property type="project" value="UniProtKB-KW"/>
</dbReference>
<dbReference type="EMBL" id="JACOPH010000002">
    <property type="protein sequence ID" value="MBC5713270.1"/>
    <property type="molecule type" value="Genomic_DNA"/>
</dbReference>
<keyword evidence="1" id="KW-0547">Nucleotide-binding</keyword>
<dbReference type="Proteomes" id="UP000606720">
    <property type="component" value="Unassembled WGS sequence"/>
</dbReference>
<evidence type="ECO:0000256" key="2">
    <source>
        <dbReference type="ARBA" id="ARBA00022840"/>
    </source>
</evidence>
<keyword evidence="2" id="KW-0067">ATP-binding</keyword>
<reference evidence="3" key="1">
    <citation type="submission" date="2020-08" db="EMBL/GenBank/DDBJ databases">
        <title>Genome public.</title>
        <authorList>
            <person name="Liu C."/>
            <person name="Sun Q."/>
        </authorList>
    </citation>
    <scope>NUCLEOTIDE SEQUENCE</scope>
    <source>
        <strain evidence="3">BX1005</strain>
    </source>
</reference>
<comment type="caution">
    <text evidence="3">The sequence shown here is derived from an EMBL/GenBank/DDBJ whole genome shotgun (WGS) entry which is preliminary data.</text>
</comment>
<accession>A0A923LLW2</accession>
<keyword evidence="4" id="KW-1185">Reference proteome</keyword>